<proteinExistence type="predicted"/>
<keyword evidence="1" id="KW-0812">Transmembrane</keyword>
<feature type="transmembrane region" description="Helical" evidence="1">
    <location>
        <begin position="36"/>
        <end position="53"/>
    </location>
</feature>
<dbReference type="KEGG" id="tal:Thal_1597"/>
<dbReference type="OrthoDB" id="880708at2"/>
<evidence type="ECO:0000313" key="3">
    <source>
        <dbReference type="Proteomes" id="UP000002043"/>
    </source>
</evidence>
<dbReference type="eggNOG" id="ENOG5033Z90">
    <property type="taxonomic scope" value="Bacteria"/>
</dbReference>
<keyword evidence="3" id="KW-1185">Reference proteome</keyword>
<gene>
    <name evidence="2" type="ordered locus">Thal_1597</name>
</gene>
<dbReference type="EMBL" id="CP001931">
    <property type="protein sequence ID" value="ADC90225.1"/>
    <property type="molecule type" value="Genomic_DNA"/>
</dbReference>
<name>D3SN95_THEAH</name>
<dbReference type="HOGENOM" id="CLU_1427379_0_0_0"/>
<dbReference type="RefSeq" id="WP_012992631.1">
    <property type="nucleotide sequence ID" value="NC_013894.1"/>
</dbReference>
<feature type="transmembrane region" description="Helical" evidence="1">
    <location>
        <begin position="12"/>
        <end position="30"/>
    </location>
</feature>
<keyword evidence="1" id="KW-0472">Membrane</keyword>
<sequence>MKQLNIDVKKKSIFRSITAVVVIGLSMFIAGITPNTATILGFVVAFVWAIIYADTDPSPGLYKNGKYLGKIYKAFIKVGDNVALGKKRDTETIGYLKILKDGKEVAKLYLTAEGFMELKPDKIWEVFPEIKGKVERFERLFKVGDYTLEYRFFQGIANASYVYEDDDDARKKRLHPIYDIYASNIHHRDD</sequence>
<organism evidence="2 3">
    <name type="scientific">Thermocrinis albus (strain DSM 14484 / JCM 11386 / HI 11/12)</name>
    <dbReference type="NCBI Taxonomy" id="638303"/>
    <lineage>
        <taxon>Bacteria</taxon>
        <taxon>Pseudomonadati</taxon>
        <taxon>Aquificota</taxon>
        <taxon>Aquificia</taxon>
        <taxon>Aquificales</taxon>
        <taxon>Aquificaceae</taxon>
        <taxon>Thermocrinis</taxon>
    </lineage>
</organism>
<evidence type="ECO:0000313" key="2">
    <source>
        <dbReference type="EMBL" id="ADC90225.1"/>
    </source>
</evidence>
<accession>D3SN95</accession>
<reference evidence="3" key="1">
    <citation type="journal article" date="2010" name="Stand. Genomic Sci.">
        <title>Complete genome sequence of Thermocrinis albus type strain (HI 11/12T).</title>
        <authorList>
            <person name="Wirth R."/>
            <person name="Sikorski J."/>
            <person name="Brambilla E."/>
            <person name="Misra M."/>
            <person name="Lapidus A."/>
            <person name="Copeland A."/>
            <person name="Nolan M."/>
            <person name="Lucas S."/>
            <person name="Chen F."/>
            <person name="Tice H."/>
            <person name="Cheng J.F."/>
            <person name="Han C."/>
            <person name="Detter J.C."/>
            <person name="Tapia R."/>
            <person name="Bruce D."/>
            <person name="Goodwin L."/>
            <person name="Pitluck S."/>
            <person name="Pati A."/>
            <person name="Anderson I."/>
            <person name="Ivanova N."/>
            <person name="Mavromatis K."/>
            <person name="Mikhailova N."/>
            <person name="Chen A."/>
            <person name="Palaniappan K."/>
            <person name="Bilek Y."/>
            <person name="Hader T."/>
            <person name="Land M."/>
            <person name="Hauser L."/>
            <person name="Chang Y.J."/>
            <person name="Jeffries C.D."/>
            <person name="Tindall B.J."/>
            <person name="Rohde M."/>
            <person name="Goker M."/>
            <person name="Bristow J."/>
            <person name="Eisen J.A."/>
            <person name="Markowitz V."/>
            <person name="Hugenholtz P."/>
            <person name="Kyrpides N.C."/>
            <person name="Klenk H.P."/>
        </authorList>
    </citation>
    <scope>NUCLEOTIDE SEQUENCE [LARGE SCALE GENOMIC DNA]</scope>
    <source>
        <strain evidence="3">DSM 14484 / JCM 11386 / HI 11/12</strain>
    </source>
</reference>
<keyword evidence="1" id="KW-1133">Transmembrane helix</keyword>
<protein>
    <submittedName>
        <fullName evidence="2">Uncharacterized protein</fullName>
    </submittedName>
</protein>
<evidence type="ECO:0000256" key="1">
    <source>
        <dbReference type="SAM" id="Phobius"/>
    </source>
</evidence>
<dbReference type="AlphaFoldDB" id="D3SN95"/>
<dbReference type="Proteomes" id="UP000002043">
    <property type="component" value="Chromosome"/>
</dbReference>
<dbReference type="STRING" id="638303.Thal_1597"/>